<name>A0AA35SYZ8_GEOBA</name>
<feature type="repeat" description="WD" evidence="1">
    <location>
        <begin position="126"/>
        <end position="165"/>
    </location>
</feature>
<dbReference type="GO" id="GO:0008104">
    <property type="term" value="P:intracellular protein localization"/>
    <property type="evidence" value="ECO:0007669"/>
    <property type="project" value="TreeGrafter"/>
</dbReference>
<feature type="domain" description="Neurobeachin beta-propeller" evidence="3">
    <location>
        <begin position="76"/>
        <end position="226"/>
    </location>
</feature>
<dbReference type="InterPro" id="IPR036322">
    <property type="entry name" value="WD40_repeat_dom_sf"/>
</dbReference>
<evidence type="ECO:0000256" key="2">
    <source>
        <dbReference type="SAM" id="MobiDB-lite"/>
    </source>
</evidence>
<evidence type="ECO:0000313" key="5">
    <source>
        <dbReference type="Proteomes" id="UP001174909"/>
    </source>
</evidence>
<protein>
    <submittedName>
        <fullName evidence="4">Lipopolysaccharide-responsive and beige-like anchor protein</fullName>
    </submittedName>
</protein>
<dbReference type="GO" id="GO:0005829">
    <property type="term" value="C:cytosol"/>
    <property type="evidence" value="ECO:0007669"/>
    <property type="project" value="TreeGrafter"/>
</dbReference>
<feature type="region of interest" description="Disordered" evidence="2">
    <location>
        <begin position="1"/>
        <end position="30"/>
    </location>
</feature>
<dbReference type="PANTHER" id="PTHR13743:SF162">
    <property type="entry name" value="NEUROBEACHIN"/>
    <property type="match status" value="1"/>
</dbReference>
<dbReference type="InterPro" id="IPR015943">
    <property type="entry name" value="WD40/YVTN_repeat-like_dom_sf"/>
</dbReference>
<dbReference type="Proteomes" id="UP001174909">
    <property type="component" value="Unassembled WGS sequence"/>
</dbReference>
<organism evidence="4 5">
    <name type="scientific">Geodia barretti</name>
    <name type="common">Barrett's horny sponge</name>
    <dbReference type="NCBI Taxonomy" id="519541"/>
    <lineage>
        <taxon>Eukaryota</taxon>
        <taxon>Metazoa</taxon>
        <taxon>Porifera</taxon>
        <taxon>Demospongiae</taxon>
        <taxon>Heteroscleromorpha</taxon>
        <taxon>Tetractinellida</taxon>
        <taxon>Astrophorina</taxon>
        <taxon>Geodiidae</taxon>
        <taxon>Geodia</taxon>
    </lineage>
</organism>
<dbReference type="GO" id="GO:0016020">
    <property type="term" value="C:membrane"/>
    <property type="evidence" value="ECO:0007669"/>
    <property type="project" value="TreeGrafter"/>
</dbReference>
<dbReference type="Gene3D" id="2.130.10.10">
    <property type="entry name" value="YVTN repeat-like/Quinoprotein amine dehydrogenase"/>
    <property type="match status" value="1"/>
</dbReference>
<dbReference type="EMBL" id="CASHTH010002970">
    <property type="protein sequence ID" value="CAI8037968.1"/>
    <property type="molecule type" value="Genomic_DNA"/>
</dbReference>
<dbReference type="Pfam" id="PF20426">
    <property type="entry name" value="NBCH_WD40"/>
    <property type="match status" value="1"/>
</dbReference>
<evidence type="ECO:0000313" key="4">
    <source>
        <dbReference type="EMBL" id="CAI8037968.1"/>
    </source>
</evidence>
<dbReference type="PROSITE" id="PS50082">
    <property type="entry name" value="WD_REPEATS_2"/>
    <property type="match status" value="1"/>
</dbReference>
<dbReference type="InterPro" id="IPR046851">
    <property type="entry name" value="NBCH_WD40"/>
</dbReference>
<dbReference type="AlphaFoldDB" id="A0AA35SYZ8"/>
<keyword evidence="5" id="KW-1185">Reference proteome</keyword>
<feature type="compositionally biased region" description="Low complexity" evidence="2">
    <location>
        <begin position="8"/>
        <end position="28"/>
    </location>
</feature>
<reference evidence="4" key="1">
    <citation type="submission" date="2023-03" db="EMBL/GenBank/DDBJ databases">
        <authorList>
            <person name="Steffen K."/>
            <person name="Cardenas P."/>
        </authorList>
    </citation>
    <scope>NUCLEOTIDE SEQUENCE</scope>
</reference>
<evidence type="ECO:0000259" key="3">
    <source>
        <dbReference type="Pfam" id="PF20426"/>
    </source>
</evidence>
<dbReference type="SMART" id="SM00320">
    <property type="entry name" value="WD40"/>
    <property type="match status" value="2"/>
</dbReference>
<sequence>MPIALVQLSPSSSLPSSTTSSSSSSSSSANASTGSLLVVTYNQLFAVNKWTVSPGRVNNSQVFLEPDPHIAGGLKTRLGDPLDQSLSPSSACFAALPENNVVFVCGFWDNSFRCFNTDTGASIQSVFGHREIVTCLSYSGERGVWGTPGSGLLATGSHDATVMVWRWCGRQKRFIGSLNGLDNRGSVVTPEAVLTGHVEPVVCVCVTVSLGLVVSGAKHGNCLVHNTSGELLHKLVSAFNWSFPPPHLPNEQGPHRHSLRRPEGLYRCLFLQRETVRSVCPRRPSTGNDGVAVREVPGRRRI</sequence>
<dbReference type="InterPro" id="IPR001680">
    <property type="entry name" value="WD40_rpt"/>
</dbReference>
<keyword evidence="1" id="KW-0853">WD repeat</keyword>
<dbReference type="SUPFAM" id="SSF50978">
    <property type="entry name" value="WD40 repeat-like"/>
    <property type="match status" value="1"/>
</dbReference>
<gene>
    <name evidence="4" type="ORF">GBAR_LOCUS21192</name>
</gene>
<comment type="caution">
    <text evidence="4">The sequence shown here is derived from an EMBL/GenBank/DDBJ whole genome shotgun (WGS) entry which is preliminary data.</text>
</comment>
<feature type="region of interest" description="Disordered" evidence="2">
    <location>
        <begin position="281"/>
        <end position="302"/>
    </location>
</feature>
<dbReference type="InterPro" id="IPR050865">
    <property type="entry name" value="BEACH_Domain"/>
</dbReference>
<proteinExistence type="predicted"/>
<accession>A0AA35SYZ8</accession>
<dbReference type="GO" id="GO:0019901">
    <property type="term" value="F:protein kinase binding"/>
    <property type="evidence" value="ECO:0007669"/>
    <property type="project" value="TreeGrafter"/>
</dbReference>
<dbReference type="PANTHER" id="PTHR13743">
    <property type="entry name" value="BEIGE/BEACH-RELATED"/>
    <property type="match status" value="1"/>
</dbReference>
<evidence type="ECO:0000256" key="1">
    <source>
        <dbReference type="PROSITE-ProRule" id="PRU00221"/>
    </source>
</evidence>